<feature type="domain" description="BON" evidence="7">
    <location>
        <begin position="35"/>
        <end position="103"/>
    </location>
</feature>
<keyword evidence="9" id="KW-1185">Reference proteome</keyword>
<dbReference type="RefSeq" id="WP_143950405.1">
    <property type="nucleotide sequence ID" value="NZ_BAABMB010000003.1"/>
</dbReference>
<organism evidence="8 9">
    <name type="scientific">Verticiella sediminum</name>
    <dbReference type="NCBI Taxonomy" id="1247510"/>
    <lineage>
        <taxon>Bacteria</taxon>
        <taxon>Pseudomonadati</taxon>
        <taxon>Pseudomonadota</taxon>
        <taxon>Betaproteobacteria</taxon>
        <taxon>Burkholderiales</taxon>
        <taxon>Alcaligenaceae</taxon>
        <taxon>Verticiella</taxon>
    </lineage>
</organism>
<keyword evidence="3" id="KW-0677">Repeat</keyword>
<evidence type="ECO:0000259" key="7">
    <source>
        <dbReference type="PROSITE" id="PS50914"/>
    </source>
</evidence>
<keyword evidence="4" id="KW-0574">Periplasm</keyword>
<sequence length="105" mass="11576">MLNKILKWFALFGVTFVLAACAATDTSRSAGEYTDDTAITARVKLAFVNDEQVSALDINVETFRGIVQLSGFVPQREMAQRAEQIARGVEGVKDVRNDIRLRAAQ</sequence>
<dbReference type="InterPro" id="IPR007055">
    <property type="entry name" value="BON_dom"/>
</dbReference>
<evidence type="ECO:0000256" key="6">
    <source>
        <dbReference type="SAM" id="SignalP"/>
    </source>
</evidence>
<dbReference type="PANTHER" id="PTHR34606">
    <property type="entry name" value="BON DOMAIN-CONTAINING PROTEIN"/>
    <property type="match status" value="1"/>
</dbReference>
<evidence type="ECO:0000256" key="5">
    <source>
        <dbReference type="ARBA" id="ARBA00070588"/>
    </source>
</evidence>
<accession>A0A556AC85</accession>
<dbReference type="InterPro" id="IPR014004">
    <property type="entry name" value="Transpt-assoc_nodulatn_dom_bac"/>
</dbReference>
<dbReference type="PROSITE" id="PS51257">
    <property type="entry name" value="PROKAR_LIPOPROTEIN"/>
    <property type="match status" value="1"/>
</dbReference>
<feature type="signal peptide" evidence="6">
    <location>
        <begin position="1"/>
        <end position="19"/>
    </location>
</feature>
<evidence type="ECO:0000313" key="8">
    <source>
        <dbReference type="EMBL" id="TSH90488.1"/>
    </source>
</evidence>
<dbReference type="InterPro" id="IPR051686">
    <property type="entry name" value="Lipoprotein_DolP"/>
</dbReference>
<comment type="subcellular location">
    <subcellularLocation>
        <location evidence="1">Periplasm</location>
    </subcellularLocation>
</comment>
<dbReference type="OrthoDB" id="7360581at2"/>
<dbReference type="Proteomes" id="UP000318405">
    <property type="component" value="Unassembled WGS sequence"/>
</dbReference>
<protein>
    <recommendedName>
        <fullName evidence="5">Osmotically-inducible protein Y</fullName>
    </recommendedName>
</protein>
<keyword evidence="2 6" id="KW-0732">Signal</keyword>
<reference evidence="8 9" key="1">
    <citation type="submission" date="2019-07" db="EMBL/GenBank/DDBJ databases">
        <title>Qingshengfaniella alkalisoli gen. nov., sp. nov., isolated from saline soil.</title>
        <authorList>
            <person name="Xu L."/>
            <person name="Huang X.-X."/>
            <person name="Sun J.-Q."/>
        </authorList>
    </citation>
    <scope>NUCLEOTIDE SEQUENCE [LARGE SCALE GENOMIC DNA]</scope>
    <source>
        <strain evidence="8 9">DSM 27279</strain>
    </source>
</reference>
<dbReference type="FunFam" id="3.30.1340.30:FF:000001">
    <property type="entry name" value="Molecular chaperone OsmY"/>
    <property type="match status" value="1"/>
</dbReference>
<proteinExistence type="predicted"/>
<evidence type="ECO:0000256" key="1">
    <source>
        <dbReference type="ARBA" id="ARBA00004418"/>
    </source>
</evidence>
<dbReference type="SMART" id="SM00749">
    <property type="entry name" value="BON"/>
    <property type="match status" value="1"/>
</dbReference>
<dbReference type="EMBL" id="VLTJ01000039">
    <property type="protein sequence ID" value="TSH90488.1"/>
    <property type="molecule type" value="Genomic_DNA"/>
</dbReference>
<evidence type="ECO:0000256" key="3">
    <source>
        <dbReference type="ARBA" id="ARBA00022737"/>
    </source>
</evidence>
<dbReference type="Pfam" id="PF04972">
    <property type="entry name" value="BON"/>
    <property type="match status" value="1"/>
</dbReference>
<evidence type="ECO:0000256" key="4">
    <source>
        <dbReference type="ARBA" id="ARBA00022764"/>
    </source>
</evidence>
<dbReference type="PROSITE" id="PS50914">
    <property type="entry name" value="BON"/>
    <property type="match status" value="1"/>
</dbReference>
<comment type="caution">
    <text evidence="8">The sequence shown here is derived from an EMBL/GenBank/DDBJ whole genome shotgun (WGS) entry which is preliminary data.</text>
</comment>
<gene>
    <name evidence="8" type="ORF">FOZ76_22005</name>
</gene>
<dbReference type="GO" id="GO:0042597">
    <property type="term" value="C:periplasmic space"/>
    <property type="evidence" value="ECO:0007669"/>
    <property type="project" value="UniProtKB-SubCell"/>
</dbReference>
<evidence type="ECO:0000256" key="2">
    <source>
        <dbReference type="ARBA" id="ARBA00022729"/>
    </source>
</evidence>
<feature type="chain" id="PRO_5021834326" description="Osmotically-inducible protein Y" evidence="6">
    <location>
        <begin position="20"/>
        <end position="105"/>
    </location>
</feature>
<dbReference type="PANTHER" id="PTHR34606:SF16">
    <property type="entry name" value="BON DOMAIN-CONTAINING PROTEIN"/>
    <property type="match status" value="1"/>
</dbReference>
<name>A0A556AC85_9BURK</name>
<dbReference type="AlphaFoldDB" id="A0A556AC85"/>
<evidence type="ECO:0000313" key="9">
    <source>
        <dbReference type="Proteomes" id="UP000318405"/>
    </source>
</evidence>
<dbReference type="Gene3D" id="3.30.1340.30">
    <property type="match status" value="1"/>
</dbReference>